<dbReference type="EMBL" id="CDMY01000328">
    <property type="protein sequence ID" value="CEM02510.1"/>
    <property type="molecule type" value="Genomic_DNA"/>
</dbReference>
<protein>
    <submittedName>
        <fullName evidence="1">Uncharacterized protein</fullName>
    </submittedName>
</protein>
<gene>
    <name evidence="1" type="ORF">Vbra_13659</name>
</gene>
<keyword evidence="2" id="KW-1185">Reference proteome</keyword>
<organism evidence="1 2">
    <name type="scientific">Vitrella brassicaformis (strain CCMP3155)</name>
    <dbReference type="NCBI Taxonomy" id="1169540"/>
    <lineage>
        <taxon>Eukaryota</taxon>
        <taxon>Sar</taxon>
        <taxon>Alveolata</taxon>
        <taxon>Colpodellida</taxon>
        <taxon>Vitrellaceae</taxon>
        <taxon>Vitrella</taxon>
    </lineage>
</organism>
<sequence>MAEDQPILVAFEGCEDTLAISETVAQQYGFFQALFDGDFQESANRTVRIKEISRPVAAVVLQTKTHMLRDMTRQNLLECLIGLDFLEAKDQDALVESISKKILRNRWQEDESLWREMVRIAFERPLIALICVHTVELVRASAPIILEHADQVAAVWEAPQQADGGGVRRMLVARLLSRLLLSCSSQSASGRSLPLTLSIPASLWLTRRSSGIVASTSPWPALSSLGSTSWSAATPALPKPPRTSRTSPYEWKTVNSFAIRVAYLPSTEDSGVCCFSCAANLTIDGRAVGTTSRSFDSHVDPATGRPMRLFAMGLLGSNKRTAFTFWLPFKDKASFQGKETKVEDVQATLTIRQLPLRCLVLTCLRARILEAKWDDIQAIGSAIRRKVAEYMGLHLAHVKAPHVSPLRLLTHWFASRGRDAPLPPWLYEGIMQAAFEIEVLEAHRRDIPAFLRRVACLGDRGRLAAIAVHEYEEPQENEKRPYVALLGSIMDEELHEPLVKRARVD</sequence>
<dbReference type="Proteomes" id="UP000041254">
    <property type="component" value="Unassembled WGS sequence"/>
</dbReference>
<dbReference type="PhylomeDB" id="A0A0G4EW08"/>
<evidence type="ECO:0000313" key="2">
    <source>
        <dbReference type="Proteomes" id="UP000041254"/>
    </source>
</evidence>
<proteinExistence type="predicted"/>
<dbReference type="InParanoid" id="A0A0G4EW08"/>
<accession>A0A0G4EW08</accession>
<evidence type="ECO:0000313" key="1">
    <source>
        <dbReference type="EMBL" id="CEM02510.1"/>
    </source>
</evidence>
<dbReference type="VEuPathDB" id="CryptoDB:Vbra_13659"/>
<reference evidence="1 2" key="1">
    <citation type="submission" date="2014-11" db="EMBL/GenBank/DDBJ databases">
        <authorList>
            <person name="Zhu J."/>
            <person name="Qi W."/>
            <person name="Song R."/>
        </authorList>
    </citation>
    <scope>NUCLEOTIDE SEQUENCE [LARGE SCALE GENOMIC DNA]</scope>
</reference>
<name>A0A0G4EW08_VITBC</name>
<dbReference type="AlphaFoldDB" id="A0A0G4EW08"/>